<evidence type="ECO:0000256" key="2">
    <source>
        <dbReference type="SAM" id="Phobius"/>
    </source>
</evidence>
<dbReference type="PANTHER" id="PTHR30487">
    <property type="entry name" value="TYPE 4 PREPILIN-LIKE PROTEINS LEADER PEPTIDE-PROCESSING ENZYME"/>
    <property type="match status" value="1"/>
</dbReference>
<keyword evidence="5" id="KW-1185">Reference proteome</keyword>
<sequence>MDLLNSSEILKTYLPVLLLTCIATWFGSCWIDKLYAQEQDSDLLSFPKQIVQRARFRKPLLFVLLAVCIGKAWSFATGLQLFYYVIAIVLLVLVTITDFEQYVIFDFMLLPLAVTGACYTLHMHLPITEHLTAALGGGLLFFLLTVLTKGAIGGGDIKLIAALGMWLGLRPLLSVIMYGFLSGGIAALLLLIIKQKKRHDYFAYGPYFALGGIGVLLSWIHQLF</sequence>
<evidence type="ECO:0000313" key="5">
    <source>
        <dbReference type="Proteomes" id="UP000198943"/>
    </source>
</evidence>
<feature type="domain" description="Prepilin type IV endopeptidase peptidase" evidence="3">
    <location>
        <begin position="86"/>
        <end position="187"/>
    </location>
</feature>
<comment type="similarity">
    <text evidence="1">Belongs to the peptidase A24 family.</text>
</comment>
<keyword evidence="4" id="KW-0489">Methyltransferase</keyword>
<dbReference type="Proteomes" id="UP000198943">
    <property type="component" value="Unassembled WGS sequence"/>
</dbReference>
<evidence type="ECO:0000313" key="4">
    <source>
        <dbReference type="EMBL" id="SDC00527.1"/>
    </source>
</evidence>
<name>A0A1G6I1W6_9FIRM</name>
<dbReference type="GO" id="GO:0004190">
    <property type="term" value="F:aspartic-type endopeptidase activity"/>
    <property type="evidence" value="ECO:0007669"/>
    <property type="project" value="InterPro"/>
</dbReference>
<organism evidence="4 5">
    <name type="scientific">Succiniclasticum ruminis</name>
    <dbReference type="NCBI Taxonomy" id="40841"/>
    <lineage>
        <taxon>Bacteria</taxon>
        <taxon>Bacillati</taxon>
        <taxon>Bacillota</taxon>
        <taxon>Negativicutes</taxon>
        <taxon>Acidaminococcales</taxon>
        <taxon>Acidaminococcaceae</taxon>
        <taxon>Succiniclasticum</taxon>
    </lineage>
</organism>
<dbReference type="OrthoDB" id="9789291at2"/>
<keyword evidence="2" id="KW-0812">Transmembrane</keyword>
<dbReference type="Gene3D" id="1.20.120.1220">
    <property type="match status" value="1"/>
</dbReference>
<dbReference type="GO" id="GO:0006465">
    <property type="term" value="P:signal peptide processing"/>
    <property type="evidence" value="ECO:0007669"/>
    <property type="project" value="TreeGrafter"/>
</dbReference>
<dbReference type="InterPro" id="IPR000045">
    <property type="entry name" value="Prepilin_IV_endopep_pep"/>
</dbReference>
<dbReference type="PANTHER" id="PTHR30487:SF0">
    <property type="entry name" value="PREPILIN LEADER PEPTIDASE_N-METHYLTRANSFERASE-RELATED"/>
    <property type="match status" value="1"/>
</dbReference>
<feature type="transmembrane region" description="Helical" evidence="2">
    <location>
        <begin position="172"/>
        <end position="192"/>
    </location>
</feature>
<evidence type="ECO:0000259" key="3">
    <source>
        <dbReference type="Pfam" id="PF01478"/>
    </source>
</evidence>
<dbReference type="GO" id="GO:0005886">
    <property type="term" value="C:plasma membrane"/>
    <property type="evidence" value="ECO:0007669"/>
    <property type="project" value="TreeGrafter"/>
</dbReference>
<feature type="transmembrane region" description="Helical" evidence="2">
    <location>
        <begin position="102"/>
        <end position="121"/>
    </location>
</feature>
<accession>A0A1G6I1W6</accession>
<dbReference type="RefSeq" id="WP_093729142.1">
    <property type="nucleotide sequence ID" value="NZ_FMYW01000001.1"/>
</dbReference>
<feature type="transmembrane region" description="Helical" evidence="2">
    <location>
        <begin position="63"/>
        <end position="96"/>
    </location>
</feature>
<dbReference type="EMBL" id="FMYW01000001">
    <property type="protein sequence ID" value="SDC00527.1"/>
    <property type="molecule type" value="Genomic_DNA"/>
</dbReference>
<keyword evidence="2" id="KW-1133">Transmembrane helix</keyword>
<dbReference type="InterPro" id="IPR050882">
    <property type="entry name" value="Prepilin_peptidase/N-MTase"/>
</dbReference>
<feature type="transmembrane region" description="Helical" evidence="2">
    <location>
        <begin position="133"/>
        <end position="152"/>
    </location>
</feature>
<reference evidence="5" key="1">
    <citation type="submission" date="2016-10" db="EMBL/GenBank/DDBJ databases">
        <authorList>
            <person name="Varghese N."/>
            <person name="Submissions S."/>
        </authorList>
    </citation>
    <scope>NUCLEOTIDE SEQUENCE [LARGE SCALE GENOMIC DNA]</scope>
    <source>
        <strain evidence="5">DSM 11005</strain>
    </source>
</reference>
<dbReference type="AlphaFoldDB" id="A0A1G6I1W6"/>
<protein>
    <submittedName>
        <fullName evidence="4">Leader peptidase (Prepilin peptidase) / N-methyltransferase</fullName>
    </submittedName>
</protein>
<proteinExistence type="inferred from homology"/>
<evidence type="ECO:0000256" key="1">
    <source>
        <dbReference type="ARBA" id="ARBA00005801"/>
    </source>
</evidence>
<feature type="transmembrane region" description="Helical" evidence="2">
    <location>
        <begin position="12"/>
        <end position="31"/>
    </location>
</feature>
<gene>
    <name evidence="4" type="ORF">SAMN04487864_101398</name>
</gene>
<dbReference type="GO" id="GO:0032259">
    <property type="term" value="P:methylation"/>
    <property type="evidence" value="ECO:0007669"/>
    <property type="project" value="UniProtKB-KW"/>
</dbReference>
<feature type="transmembrane region" description="Helical" evidence="2">
    <location>
        <begin position="201"/>
        <end position="220"/>
    </location>
</feature>
<dbReference type="GO" id="GO:0008168">
    <property type="term" value="F:methyltransferase activity"/>
    <property type="evidence" value="ECO:0007669"/>
    <property type="project" value="UniProtKB-KW"/>
</dbReference>
<keyword evidence="2" id="KW-0472">Membrane</keyword>
<keyword evidence="4" id="KW-0808">Transferase</keyword>
<dbReference type="Pfam" id="PF01478">
    <property type="entry name" value="Peptidase_A24"/>
    <property type="match status" value="1"/>
</dbReference>